<gene>
    <name evidence="9" type="primary">Mef2b</name>
    <name evidence="9" type="ORF">OXYCRI_R03891</name>
</gene>
<proteinExistence type="predicted"/>
<evidence type="ECO:0000256" key="5">
    <source>
        <dbReference type="ARBA" id="ARBA00023163"/>
    </source>
</evidence>
<evidence type="ECO:0000256" key="3">
    <source>
        <dbReference type="ARBA" id="ARBA00023125"/>
    </source>
</evidence>
<dbReference type="PROSITE" id="PS50066">
    <property type="entry name" value="MADS_BOX_2"/>
    <property type="match status" value="1"/>
</dbReference>
<feature type="compositionally biased region" description="Pro residues" evidence="7">
    <location>
        <begin position="251"/>
        <end position="266"/>
    </location>
</feature>
<dbReference type="Pfam" id="PF00319">
    <property type="entry name" value="SRF-TF"/>
    <property type="match status" value="1"/>
</dbReference>
<dbReference type="GO" id="GO:0007507">
    <property type="term" value="P:heart development"/>
    <property type="evidence" value="ECO:0007669"/>
    <property type="project" value="TreeGrafter"/>
</dbReference>
<dbReference type="PRINTS" id="PR00404">
    <property type="entry name" value="MADSDOMAIN"/>
</dbReference>
<evidence type="ECO:0000256" key="2">
    <source>
        <dbReference type="ARBA" id="ARBA00023015"/>
    </source>
</evidence>
<dbReference type="PROSITE" id="PS00350">
    <property type="entry name" value="MADS_BOX_1"/>
    <property type="match status" value="1"/>
</dbReference>
<keyword evidence="6" id="KW-0539">Nucleus</keyword>
<dbReference type="FunFam" id="3.40.1810.10:FF:000001">
    <property type="entry name" value="Myocyte-specific enhancer factor 2A homolog"/>
    <property type="match status" value="1"/>
</dbReference>
<dbReference type="GO" id="GO:0000978">
    <property type="term" value="F:RNA polymerase II cis-regulatory region sequence-specific DNA binding"/>
    <property type="evidence" value="ECO:0007669"/>
    <property type="project" value="TreeGrafter"/>
</dbReference>
<sequence length="395" mass="42090">MGRKKIQISRILDQRNRQVTFTKRKFGLMKKAYELSVLCDCEIALIIFNSTNRLFQYASTDMDKVLLKYTEYSEPHESRTNSDILETLKRKGLGLESHELELDEGPEPGDKGRRLSEGVDLSVARPRFYAAYGSSPPATDTSLGSASSSPQSQGRSPAFKPAAPKPPGRSLGPLPPGTGRPPGPRGRKADGKKKRCRALTGGNPPRATPGWVGGGGGTWTCGIPVRMSPRGEILAVPRGAGLRQDFGAGEVPPPPPGFLQPGPPAWQHPRDVAALGEGRGRPGLTLLPSCPRASGRIVSAEDPPAAPGSSPQHQAISIKSERVSPGLGCPSGTPQPPLASLASLSEASRGPGDLQPRDDYAKGYPYPLGAPRPPAEEQRVPGPARRAQPMDVWQR</sequence>
<evidence type="ECO:0000313" key="10">
    <source>
        <dbReference type="Proteomes" id="UP000564466"/>
    </source>
</evidence>
<feature type="region of interest" description="Disordered" evidence="7">
    <location>
        <begin position="244"/>
        <end position="395"/>
    </location>
</feature>
<feature type="domain" description="MADS-box" evidence="8">
    <location>
        <begin position="1"/>
        <end position="61"/>
    </location>
</feature>
<keyword evidence="2" id="KW-0805">Transcription regulation</keyword>
<dbReference type="EMBL" id="VXAY01003543">
    <property type="protein sequence ID" value="NXM29997.1"/>
    <property type="molecule type" value="Genomic_DNA"/>
</dbReference>
<feature type="non-terminal residue" evidence="9">
    <location>
        <position position="1"/>
    </location>
</feature>
<protein>
    <submittedName>
        <fullName evidence="9">MEF2B factor</fullName>
    </submittedName>
</protein>
<feature type="compositionally biased region" description="Low complexity" evidence="7">
    <location>
        <begin position="338"/>
        <end position="348"/>
    </location>
</feature>
<keyword evidence="5" id="KW-0804">Transcription</keyword>
<evidence type="ECO:0000313" key="9">
    <source>
        <dbReference type="EMBL" id="NXM29997.1"/>
    </source>
</evidence>
<dbReference type="GO" id="GO:0005634">
    <property type="term" value="C:nucleus"/>
    <property type="evidence" value="ECO:0007669"/>
    <property type="project" value="UniProtKB-SubCell"/>
</dbReference>
<dbReference type="SUPFAM" id="SSF55455">
    <property type="entry name" value="SRF-like"/>
    <property type="match status" value="1"/>
</dbReference>
<dbReference type="InterPro" id="IPR036879">
    <property type="entry name" value="TF_MADSbox_sf"/>
</dbReference>
<keyword evidence="4" id="KW-0010">Activator</keyword>
<dbReference type="GO" id="GO:0045944">
    <property type="term" value="P:positive regulation of transcription by RNA polymerase II"/>
    <property type="evidence" value="ECO:0007669"/>
    <property type="project" value="InterPro"/>
</dbReference>
<keyword evidence="3" id="KW-0238">DNA-binding</keyword>
<name>A0A7L0ZMH5_9PASS</name>
<dbReference type="Proteomes" id="UP000564466">
    <property type="component" value="Unassembled WGS sequence"/>
</dbReference>
<evidence type="ECO:0000256" key="6">
    <source>
        <dbReference type="ARBA" id="ARBA00023242"/>
    </source>
</evidence>
<evidence type="ECO:0000256" key="1">
    <source>
        <dbReference type="ARBA" id="ARBA00004123"/>
    </source>
</evidence>
<organism evidence="9 10">
    <name type="scientific">Oxyruncus cristatus</name>
    <name type="common">sharpbill</name>
    <dbReference type="NCBI Taxonomy" id="114331"/>
    <lineage>
        <taxon>Eukaryota</taxon>
        <taxon>Metazoa</taxon>
        <taxon>Chordata</taxon>
        <taxon>Craniata</taxon>
        <taxon>Vertebrata</taxon>
        <taxon>Euteleostomi</taxon>
        <taxon>Archelosauria</taxon>
        <taxon>Archosauria</taxon>
        <taxon>Dinosauria</taxon>
        <taxon>Saurischia</taxon>
        <taxon>Theropoda</taxon>
        <taxon>Coelurosauria</taxon>
        <taxon>Aves</taxon>
        <taxon>Neognathae</taxon>
        <taxon>Neoaves</taxon>
        <taxon>Telluraves</taxon>
        <taxon>Australaves</taxon>
        <taxon>Passeriformes</taxon>
        <taxon>Cotingidae</taxon>
        <taxon>Oxyruncus</taxon>
    </lineage>
</organism>
<dbReference type="GO" id="GO:0000981">
    <property type="term" value="F:DNA-binding transcription factor activity, RNA polymerase II-specific"/>
    <property type="evidence" value="ECO:0007669"/>
    <property type="project" value="TreeGrafter"/>
</dbReference>
<feature type="compositionally biased region" description="Pro residues" evidence="7">
    <location>
        <begin position="163"/>
        <end position="184"/>
    </location>
</feature>
<feature type="non-terminal residue" evidence="9">
    <location>
        <position position="395"/>
    </location>
</feature>
<dbReference type="InterPro" id="IPR033896">
    <property type="entry name" value="MEF2-like_N"/>
</dbReference>
<dbReference type="PANTHER" id="PTHR11945:SF383">
    <property type="entry name" value="MYOCYTE-SPECIFIC ENHANCER FACTOR 2B"/>
    <property type="match status" value="1"/>
</dbReference>
<evidence type="ECO:0000256" key="4">
    <source>
        <dbReference type="ARBA" id="ARBA00023159"/>
    </source>
</evidence>
<keyword evidence="10" id="KW-1185">Reference proteome</keyword>
<feature type="compositionally biased region" description="Low complexity" evidence="7">
    <location>
        <begin position="142"/>
        <end position="162"/>
    </location>
</feature>
<dbReference type="SMART" id="SM00432">
    <property type="entry name" value="MADS"/>
    <property type="match status" value="1"/>
</dbReference>
<reference evidence="9 10" key="1">
    <citation type="submission" date="2019-09" db="EMBL/GenBank/DDBJ databases">
        <title>Bird 10,000 Genomes (B10K) Project - Family phase.</title>
        <authorList>
            <person name="Zhang G."/>
        </authorList>
    </citation>
    <scope>NUCLEOTIDE SEQUENCE [LARGE SCALE GENOMIC DNA]</scope>
    <source>
        <strain evidence="9">B10K-DU-002-07</strain>
        <tissue evidence="9">Muscle</tissue>
    </source>
</reference>
<dbReference type="CDD" id="cd00265">
    <property type="entry name" value="MADS_MEF2_like"/>
    <property type="match status" value="1"/>
</dbReference>
<evidence type="ECO:0000259" key="8">
    <source>
        <dbReference type="PROSITE" id="PS50066"/>
    </source>
</evidence>
<comment type="caution">
    <text evidence="9">The sequence shown here is derived from an EMBL/GenBank/DDBJ whole genome shotgun (WGS) entry which is preliminary data.</text>
</comment>
<dbReference type="GO" id="GO:0046983">
    <property type="term" value="F:protein dimerization activity"/>
    <property type="evidence" value="ECO:0007669"/>
    <property type="project" value="InterPro"/>
</dbReference>
<dbReference type="InterPro" id="IPR002100">
    <property type="entry name" value="TF_MADSbox"/>
</dbReference>
<dbReference type="GO" id="GO:0042826">
    <property type="term" value="F:histone deacetylase binding"/>
    <property type="evidence" value="ECO:0007669"/>
    <property type="project" value="TreeGrafter"/>
</dbReference>
<dbReference type="AlphaFoldDB" id="A0A7L0ZMH5"/>
<evidence type="ECO:0000256" key="7">
    <source>
        <dbReference type="SAM" id="MobiDB-lite"/>
    </source>
</evidence>
<comment type="subcellular location">
    <subcellularLocation>
        <location evidence="1">Nucleus</location>
    </subcellularLocation>
</comment>
<dbReference type="Gene3D" id="3.40.1810.10">
    <property type="entry name" value="Transcription factor, MADS-box"/>
    <property type="match status" value="1"/>
</dbReference>
<dbReference type="PANTHER" id="PTHR11945">
    <property type="entry name" value="MADS BOX PROTEIN"/>
    <property type="match status" value="1"/>
</dbReference>
<feature type="region of interest" description="Disordered" evidence="7">
    <location>
        <begin position="132"/>
        <end position="217"/>
    </location>
</feature>
<dbReference type="GO" id="GO:0030154">
    <property type="term" value="P:cell differentiation"/>
    <property type="evidence" value="ECO:0007669"/>
    <property type="project" value="TreeGrafter"/>
</dbReference>
<accession>A0A7L0ZMH5</accession>